<gene>
    <name evidence="3" type="primary">ygfK</name>
    <name evidence="3" type="ORF">M3P05_11175</name>
</gene>
<accession>A0ABT0PGI3</accession>
<dbReference type="Gene3D" id="3.50.50.60">
    <property type="entry name" value="FAD/NAD(P)-binding domain"/>
    <property type="match status" value="3"/>
</dbReference>
<reference evidence="3 4" key="1">
    <citation type="submission" date="2022-05" db="EMBL/GenBank/DDBJ databases">
        <authorList>
            <person name="Park J.-S."/>
        </authorList>
    </citation>
    <scope>NUCLEOTIDE SEQUENCE [LARGE SCALE GENOMIC DNA]</scope>
    <source>
        <strain evidence="3 4">2012CJ34-2</strain>
    </source>
</reference>
<evidence type="ECO:0000313" key="3">
    <source>
        <dbReference type="EMBL" id="MCL6270483.1"/>
    </source>
</evidence>
<comment type="caution">
    <text evidence="3">The sequence shown here is derived from an EMBL/GenBank/DDBJ whole genome shotgun (WGS) entry which is preliminary data.</text>
</comment>
<sequence length="1049" mass="115713">MADIMRPIPFGEMLKRITGEYRKTQTLFGIPARQFFRKSNNSQIKVFNEKCTTPVGPAAGPHTQLAQNIITSWWTGARFIELKTVQIMDTLEISKPCIDPEDEAYNCEWSTEFTLPKAYDEYLKAWLILHALEEVFDPQMGGEKTFVFNMSVGYDLKGIKTERMQTFINDMLDSSRNPALAQYREELAEWLQSPEFLTTFNCADRKEELSQVPVRVPAQMCSAVTLSTMHGCPPDEIEKICEYMLTEKNIDTFVKLNPTLLGFPRVRGILDDLGFSNIHLKEESFTHDLQMEDALPMLERLMKVGKEHGRGFGVKLSNTLGTVNKKGNLPDAEMYMSGRALYPLTINLAATLARVFQGQLPMSYSGGAWKGNIAKIFNAGIRPITMATELLKPGGYLRLKDCAEELEKCESWGMTSVDVEAVEALAAHAISGEDPYTRRDWHETPKRKSGVSPLTDCFIAPCKEACPVGQDIPEYIKLVAEGRYRDALALIYSKNALPAITGHICDHQCQHSCTRQNYEGSVQIRDIKKVAVEQGWEAYRAGWKKPELTSDKRVAVVGAGPAGLASALFLARAGFSVTVFEKEKNAGGIVKNVIPQFRLPEGVIQQDIDFVADHGVHFEFGCAPDLTVHTLKAGGFAYVILGVGAEKGNPIKLEGEGVKVLKSLDFLRQFNQKESNNKPETLELGSHVAVVGGGNTAMDSARAALKMEGVEKVSVFYRRTLHEMPADREEYENAVEDGAEFHFLTNPEAMRQGEGEKAELVCRTMVLGEPDEKGRRKPVATSDNTIHKVDTLISAIGEQADRDLLSHMGVPMGEDGWPALDASGETGVEGVFLAGDVATGPSSIIGAVAGGRRAVDAIMAREGINQDIFIAPELSSVDKIYDKKGVIPLKVVEAGDYQELAVREASRCLECNHVCTKCADVCPNRANIAVPVPGMKDAMQILHLDAYCNECGNCASFCSYDSAPYKTKLTIFSLQEDFDDSTNSGFFVQEDPEDKGNNVQMRFGGEIYNLDINAEGVVGGEVPEGAEEICKVLSHIHREYRYLLGPVLP</sequence>
<evidence type="ECO:0000259" key="2">
    <source>
        <dbReference type="Pfam" id="PF14691"/>
    </source>
</evidence>
<evidence type="ECO:0000259" key="1">
    <source>
        <dbReference type="Pfam" id="PF07992"/>
    </source>
</evidence>
<dbReference type="PRINTS" id="PR00419">
    <property type="entry name" value="ADXRDTASE"/>
</dbReference>
<dbReference type="SUPFAM" id="SSF51971">
    <property type="entry name" value="Nucleotide-binding domain"/>
    <property type="match status" value="2"/>
</dbReference>
<dbReference type="InterPro" id="IPR023753">
    <property type="entry name" value="FAD/NAD-binding_dom"/>
</dbReference>
<keyword evidence="4" id="KW-1185">Reference proteome</keyword>
<evidence type="ECO:0000313" key="4">
    <source>
        <dbReference type="Proteomes" id="UP001203338"/>
    </source>
</evidence>
<dbReference type="NCBIfam" id="TIGR03315">
    <property type="entry name" value="Se_ygfK"/>
    <property type="match status" value="1"/>
</dbReference>
<dbReference type="InterPro" id="IPR036188">
    <property type="entry name" value="FAD/NAD-bd_sf"/>
</dbReference>
<protein>
    <submittedName>
        <fullName evidence="3">Selenate reductase subunit YgfK</fullName>
    </submittedName>
</protein>
<proteinExistence type="predicted"/>
<dbReference type="InterPro" id="IPR009051">
    <property type="entry name" value="Helical_ferredxn"/>
</dbReference>
<dbReference type="Pfam" id="PF07992">
    <property type="entry name" value="Pyr_redox_2"/>
    <property type="match status" value="1"/>
</dbReference>
<dbReference type="SUPFAM" id="SSF51395">
    <property type="entry name" value="FMN-linked oxidoreductases"/>
    <property type="match status" value="1"/>
</dbReference>
<dbReference type="InterPro" id="IPR028261">
    <property type="entry name" value="DPD_II"/>
</dbReference>
<feature type="domain" description="Dihydroprymidine dehydrogenase" evidence="2">
    <location>
        <begin position="456"/>
        <end position="536"/>
    </location>
</feature>
<dbReference type="PANTHER" id="PTHR42783">
    <property type="entry name" value="GLUTAMATE SYNTHASE [NADPH] SMALL CHAIN"/>
    <property type="match status" value="1"/>
</dbReference>
<name>A0ABT0PGI3_9GAMM</name>
<dbReference type="SUPFAM" id="SSF46548">
    <property type="entry name" value="alpha-helical ferredoxin"/>
    <property type="match status" value="2"/>
</dbReference>
<dbReference type="Gene3D" id="1.10.1060.10">
    <property type="entry name" value="Alpha-helical ferredoxin"/>
    <property type="match status" value="1"/>
</dbReference>
<dbReference type="Pfam" id="PF14691">
    <property type="entry name" value="Fer4_20"/>
    <property type="match status" value="1"/>
</dbReference>
<dbReference type="InterPro" id="IPR017701">
    <property type="entry name" value="Se_rdtase_YgfK"/>
</dbReference>
<dbReference type="RefSeq" id="WP_249699707.1">
    <property type="nucleotide sequence ID" value="NZ_JAMFLX010000013.1"/>
</dbReference>
<organism evidence="3 4">
    <name type="scientific">Parendozoicomonas callyspongiae</name>
    <dbReference type="NCBI Taxonomy" id="2942213"/>
    <lineage>
        <taxon>Bacteria</taxon>
        <taxon>Pseudomonadati</taxon>
        <taxon>Pseudomonadota</taxon>
        <taxon>Gammaproteobacteria</taxon>
        <taxon>Oceanospirillales</taxon>
        <taxon>Endozoicomonadaceae</taxon>
        <taxon>Parendozoicomonas</taxon>
    </lineage>
</organism>
<dbReference type="EMBL" id="JAMFLX010000013">
    <property type="protein sequence ID" value="MCL6270483.1"/>
    <property type="molecule type" value="Genomic_DNA"/>
</dbReference>
<feature type="domain" description="FAD/NAD(P)-binding" evidence="1">
    <location>
        <begin position="553"/>
        <end position="851"/>
    </location>
</feature>
<dbReference type="PANTHER" id="PTHR42783:SF3">
    <property type="entry name" value="GLUTAMATE SYNTHASE [NADPH] SMALL CHAIN-RELATED"/>
    <property type="match status" value="1"/>
</dbReference>
<dbReference type="Proteomes" id="UP001203338">
    <property type="component" value="Unassembled WGS sequence"/>
</dbReference>